<dbReference type="Proteomes" id="UP001595387">
    <property type="component" value="Unassembled WGS sequence"/>
</dbReference>
<feature type="transmembrane region" description="Helical" evidence="1">
    <location>
        <begin position="31"/>
        <end position="51"/>
    </location>
</feature>
<keyword evidence="1" id="KW-0812">Transmembrane</keyword>
<evidence type="ECO:0000313" key="2">
    <source>
        <dbReference type="EMBL" id="MFC2949407.1"/>
    </source>
</evidence>
<reference evidence="3" key="1">
    <citation type="journal article" date="2019" name="Int. J. Syst. Evol. Microbiol.">
        <title>The Global Catalogue of Microorganisms (GCM) 10K type strain sequencing project: providing services to taxonomists for standard genome sequencing and annotation.</title>
        <authorList>
            <consortium name="The Broad Institute Genomics Platform"/>
            <consortium name="The Broad Institute Genome Sequencing Center for Infectious Disease"/>
            <person name="Wu L."/>
            <person name="Ma J."/>
        </authorList>
    </citation>
    <scope>NUCLEOTIDE SEQUENCE [LARGE SCALE GENOMIC DNA]</scope>
    <source>
        <strain evidence="3">KCTC 13193</strain>
    </source>
</reference>
<accession>A0ABV7A8N6</accession>
<sequence>MSQPSEKNQLYTCSSCTTQPTEESAGGIRKWLPKICIGHVAMAAGMIYILASQIMMM</sequence>
<evidence type="ECO:0000256" key="1">
    <source>
        <dbReference type="SAM" id="Phobius"/>
    </source>
</evidence>
<gene>
    <name evidence="2" type="ORF">ACFODW_13885</name>
</gene>
<evidence type="ECO:0000313" key="3">
    <source>
        <dbReference type="Proteomes" id="UP001595387"/>
    </source>
</evidence>
<keyword evidence="3" id="KW-1185">Reference proteome</keyword>
<dbReference type="EMBL" id="JBHRRZ010000036">
    <property type="protein sequence ID" value="MFC2949407.1"/>
    <property type="molecule type" value="Genomic_DNA"/>
</dbReference>
<organism evidence="2 3">
    <name type="scientific">Virgibacillus sediminis</name>
    <dbReference type="NCBI Taxonomy" id="202260"/>
    <lineage>
        <taxon>Bacteria</taxon>
        <taxon>Bacillati</taxon>
        <taxon>Bacillota</taxon>
        <taxon>Bacilli</taxon>
        <taxon>Bacillales</taxon>
        <taxon>Bacillaceae</taxon>
        <taxon>Virgibacillus</taxon>
    </lineage>
</organism>
<dbReference type="RefSeq" id="WP_390307380.1">
    <property type="nucleotide sequence ID" value="NZ_JBHRRZ010000036.1"/>
</dbReference>
<name>A0ABV7A8N6_9BACI</name>
<protein>
    <submittedName>
        <fullName evidence="2">Uncharacterized protein</fullName>
    </submittedName>
</protein>
<keyword evidence="1" id="KW-0472">Membrane</keyword>
<keyword evidence="1" id="KW-1133">Transmembrane helix</keyword>
<comment type="caution">
    <text evidence="2">The sequence shown here is derived from an EMBL/GenBank/DDBJ whole genome shotgun (WGS) entry which is preliminary data.</text>
</comment>
<proteinExistence type="predicted"/>